<keyword evidence="3" id="KW-0677">Repeat</keyword>
<feature type="compositionally biased region" description="Basic and acidic residues" evidence="7">
    <location>
        <begin position="442"/>
        <end position="451"/>
    </location>
</feature>
<dbReference type="GeneID" id="106817606"/>
<evidence type="ECO:0000313" key="9">
    <source>
        <dbReference type="RefSeq" id="XP_014677771.1"/>
    </source>
</evidence>
<feature type="compositionally biased region" description="Polar residues" evidence="7">
    <location>
        <begin position="374"/>
        <end position="403"/>
    </location>
</feature>
<dbReference type="PANTHER" id="PTHR46543:SF1">
    <property type="entry name" value="ZINC FINGER CCHC DOMAIN-CONTAINING PROTEIN 7"/>
    <property type="match status" value="1"/>
</dbReference>
<evidence type="ECO:0000256" key="6">
    <source>
        <dbReference type="ARBA" id="ARBA00023242"/>
    </source>
</evidence>
<reference evidence="9" key="1">
    <citation type="submission" date="2025-08" db="UniProtKB">
        <authorList>
            <consortium name="RefSeq"/>
        </authorList>
    </citation>
    <scope>IDENTIFICATION</scope>
</reference>
<dbReference type="RefSeq" id="XP_014677771.1">
    <property type="nucleotide sequence ID" value="XM_014822285.1"/>
</dbReference>
<dbReference type="InterPro" id="IPR051644">
    <property type="entry name" value="TRAMP_AT-DNA-binding"/>
</dbReference>
<keyword evidence="8" id="KW-1185">Reference proteome</keyword>
<dbReference type="Proteomes" id="UP000695022">
    <property type="component" value="Unplaced"/>
</dbReference>
<feature type="compositionally biased region" description="Polar residues" evidence="7">
    <location>
        <begin position="136"/>
        <end position="156"/>
    </location>
</feature>
<evidence type="ECO:0000256" key="4">
    <source>
        <dbReference type="ARBA" id="ARBA00022771"/>
    </source>
</evidence>
<gene>
    <name evidence="9" type="primary">LOC106817606</name>
</gene>
<feature type="compositionally biased region" description="Basic residues" evidence="7">
    <location>
        <begin position="712"/>
        <end position="723"/>
    </location>
</feature>
<protein>
    <submittedName>
        <fullName evidence="9">Uncharacterized protein LOC106817606</fullName>
    </submittedName>
</protein>
<evidence type="ECO:0000256" key="3">
    <source>
        <dbReference type="ARBA" id="ARBA00022737"/>
    </source>
</evidence>
<feature type="region of interest" description="Disordered" evidence="7">
    <location>
        <begin position="605"/>
        <end position="660"/>
    </location>
</feature>
<feature type="compositionally biased region" description="Basic and acidic residues" evidence="7">
    <location>
        <begin position="302"/>
        <end position="323"/>
    </location>
</feature>
<feature type="compositionally biased region" description="Basic and acidic residues" evidence="7">
    <location>
        <begin position="605"/>
        <end position="618"/>
    </location>
</feature>
<evidence type="ECO:0000256" key="1">
    <source>
        <dbReference type="ARBA" id="ARBA00004123"/>
    </source>
</evidence>
<feature type="compositionally biased region" description="Basic and acidic residues" evidence="7">
    <location>
        <begin position="182"/>
        <end position="199"/>
    </location>
</feature>
<feature type="region of interest" description="Disordered" evidence="7">
    <location>
        <begin position="374"/>
        <end position="460"/>
    </location>
</feature>
<comment type="subcellular location">
    <subcellularLocation>
        <location evidence="1">Nucleus</location>
    </subcellularLocation>
</comment>
<evidence type="ECO:0000256" key="5">
    <source>
        <dbReference type="ARBA" id="ARBA00022833"/>
    </source>
</evidence>
<feature type="region of interest" description="Disordered" evidence="7">
    <location>
        <begin position="281"/>
        <end position="345"/>
    </location>
</feature>
<sequence>MKGHEMQDCPDQWRMYHRTTVAGPVEEREDGERANANSWCCNCATSGHFVFECFMSLMDKGLMRTTQFVKSYEETRGQKRKLGTAETTSGDGPPAKRGRREEREEGVRRREEPKEGVRRREEEVMRRREEAERTRSSAATERQQLLVSVVPGTSSRLVEAAKRSPAKTARERAVGDSLTSDDPGRGSKRGRSEKQEEKVGGGGVARSPKKGKREQCKRARLADGATEGCETAKANPPGGAGGGDTARDASTSQTLGLKIACINLTDCVKAASAADRTSKVRAASASMPERVKTASTSNMDGVDTKDAKKKADDVRTKAKDSADAVKPTAKGKTDSAKNKSKVKADDVVTKIEGSVEEVETKFKEKADFNNAKNVSRSKDVNTSSAKCAGSADTSSTQTVNVKSRTTHKDNGDVGIVTTNNGDNVKPSSTRKVDDDVGTSSAKNDEDAEAAKPSDAQQPADDVPNLLAQIRRETTHLSSMVADADGAARYNGQITTRLELLARHVSRLAPLYASNEAETAAAMLNGAGSKSSVRRARRVRSATHVLSLVRQQTMHLSNMAAEAAEGGAARRGGQMAMRLDLIAEYESYLEKLNAYSYLHLKARQRWKDERAGRPRRSLDETAVEETTPPAPAPDPRPDDDGVSTAGAPVAPSGASVSDSTVAVVGAKSKKKASASMKQIQARRDKWRKAKKKVKLIASKPTVVQNTGNQTPKLNKRQKVKKKVKPAITEKAKKKVKPIASHGVPSKPTGVQTTGNQKPKPKKRQKAKKKVKPAVTFDASSEPAGLPTTGLRVCNVVGLDSNDNRGSVEAFHGSNDLPRTPLNRRWYF</sequence>
<evidence type="ECO:0000313" key="8">
    <source>
        <dbReference type="Proteomes" id="UP000695022"/>
    </source>
</evidence>
<feature type="compositionally biased region" description="Basic residues" evidence="7">
    <location>
        <begin position="757"/>
        <end position="770"/>
    </location>
</feature>
<evidence type="ECO:0000256" key="2">
    <source>
        <dbReference type="ARBA" id="ARBA00022723"/>
    </source>
</evidence>
<evidence type="ECO:0000256" key="7">
    <source>
        <dbReference type="SAM" id="MobiDB-lite"/>
    </source>
</evidence>
<feature type="region of interest" description="Disordered" evidence="7">
    <location>
        <begin position="72"/>
        <end position="249"/>
    </location>
</feature>
<organism evidence="8 9">
    <name type="scientific">Priapulus caudatus</name>
    <name type="common">Priapulid worm</name>
    <dbReference type="NCBI Taxonomy" id="37621"/>
    <lineage>
        <taxon>Eukaryota</taxon>
        <taxon>Metazoa</taxon>
        <taxon>Ecdysozoa</taxon>
        <taxon>Scalidophora</taxon>
        <taxon>Priapulida</taxon>
        <taxon>Priapulimorpha</taxon>
        <taxon>Priapulimorphida</taxon>
        <taxon>Priapulidae</taxon>
        <taxon>Priapulus</taxon>
    </lineage>
</organism>
<feature type="region of interest" description="Disordered" evidence="7">
    <location>
        <begin position="703"/>
        <end position="782"/>
    </location>
</feature>
<keyword evidence="4" id="KW-0863">Zinc-finger</keyword>
<keyword evidence="6" id="KW-0539">Nucleus</keyword>
<accession>A0ABM1F000</accession>
<dbReference type="Gene3D" id="4.10.60.10">
    <property type="entry name" value="Zinc finger, CCHC-type"/>
    <property type="match status" value="1"/>
</dbReference>
<keyword evidence="2" id="KW-0479">Metal-binding</keyword>
<feature type="compositionally biased region" description="Polar residues" evidence="7">
    <location>
        <begin position="416"/>
        <end position="429"/>
    </location>
</feature>
<name>A0ABM1F000_PRICU</name>
<keyword evidence="5" id="KW-0862">Zinc</keyword>
<feature type="compositionally biased region" description="Basic and acidic residues" evidence="7">
    <location>
        <begin position="331"/>
        <end position="345"/>
    </location>
</feature>
<proteinExistence type="predicted"/>
<dbReference type="PANTHER" id="PTHR46543">
    <property type="entry name" value="ZINC FINGER CCHC DOMAIN-CONTAINING PROTEIN 7"/>
    <property type="match status" value="1"/>
</dbReference>
<feature type="compositionally biased region" description="Basic and acidic residues" evidence="7">
    <location>
        <begin position="99"/>
        <end position="135"/>
    </location>
</feature>